<sequence>MQTKLAALRRYKNLSQKYMAELIGVETETYSNKERGVTQFKSSEMFIIAKEFGMKIDEIFLPPDFMNHEAKEESKVI</sequence>
<keyword evidence="1" id="KW-0238">DNA-binding</keyword>
<proteinExistence type="predicted"/>
<dbReference type="SUPFAM" id="SSF47413">
    <property type="entry name" value="lambda repressor-like DNA-binding domains"/>
    <property type="match status" value="1"/>
</dbReference>
<reference evidence="3" key="1">
    <citation type="submission" date="2018-12" db="EMBL/GenBank/DDBJ databases">
        <authorList>
            <person name="Sun L."/>
            <person name="Chen Z."/>
        </authorList>
    </citation>
    <scope>NUCLEOTIDE SEQUENCE [LARGE SCALE GENOMIC DNA]</scope>
    <source>
        <strain evidence="3">DSM 16012</strain>
    </source>
</reference>
<dbReference type="AlphaFoldDB" id="A0A443IMZ5"/>
<evidence type="ECO:0000256" key="1">
    <source>
        <dbReference type="ARBA" id="ARBA00023125"/>
    </source>
</evidence>
<dbReference type="PANTHER" id="PTHR46558:SF4">
    <property type="entry name" value="DNA-BIDING PHAGE PROTEIN"/>
    <property type="match status" value="1"/>
</dbReference>
<dbReference type="CDD" id="cd00093">
    <property type="entry name" value="HTH_XRE"/>
    <property type="match status" value="1"/>
</dbReference>
<evidence type="ECO:0000259" key="2">
    <source>
        <dbReference type="PROSITE" id="PS50943"/>
    </source>
</evidence>
<organism evidence="3 4">
    <name type="scientific">Siminovitchia fortis</name>
    <dbReference type="NCBI Taxonomy" id="254758"/>
    <lineage>
        <taxon>Bacteria</taxon>
        <taxon>Bacillati</taxon>
        <taxon>Bacillota</taxon>
        <taxon>Bacilli</taxon>
        <taxon>Bacillales</taxon>
        <taxon>Bacillaceae</taxon>
        <taxon>Siminovitchia</taxon>
    </lineage>
</organism>
<dbReference type="OrthoDB" id="2323301at2"/>
<dbReference type="EMBL" id="QYTU02000034">
    <property type="protein sequence ID" value="RWR06706.1"/>
    <property type="molecule type" value="Genomic_DNA"/>
</dbReference>
<evidence type="ECO:0000313" key="3">
    <source>
        <dbReference type="EMBL" id="RWR06706.1"/>
    </source>
</evidence>
<protein>
    <submittedName>
        <fullName evidence="3">XRE family transcriptional regulator</fullName>
    </submittedName>
</protein>
<dbReference type="PANTHER" id="PTHR46558">
    <property type="entry name" value="TRACRIPTIONAL REGULATORY PROTEIN-RELATED-RELATED"/>
    <property type="match status" value="1"/>
</dbReference>
<keyword evidence="4" id="KW-1185">Reference proteome</keyword>
<accession>A0A443IMZ5</accession>
<dbReference type="InterPro" id="IPR001387">
    <property type="entry name" value="Cro/C1-type_HTH"/>
</dbReference>
<dbReference type="SMART" id="SM00530">
    <property type="entry name" value="HTH_XRE"/>
    <property type="match status" value="1"/>
</dbReference>
<comment type="caution">
    <text evidence="3">The sequence shown here is derived from an EMBL/GenBank/DDBJ whole genome shotgun (WGS) entry which is preliminary data.</text>
</comment>
<name>A0A443IMZ5_9BACI</name>
<dbReference type="RefSeq" id="WP_120074596.1">
    <property type="nucleotide sequence ID" value="NZ_CP126113.1"/>
</dbReference>
<dbReference type="PROSITE" id="PS50943">
    <property type="entry name" value="HTH_CROC1"/>
    <property type="match status" value="1"/>
</dbReference>
<dbReference type="GO" id="GO:0003677">
    <property type="term" value="F:DNA binding"/>
    <property type="evidence" value="ECO:0007669"/>
    <property type="project" value="UniProtKB-KW"/>
</dbReference>
<dbReference type="Gene3D" id="1.10.260.40">
    <property type="entry name" value="lambda repressor-like DNA-binding domains"/>
    <property type="match status" value="1"/>
</dbReference>
<dbReference type="Proteomes" id="UP000273811">
    <property type="component" value="Unassembled WGS sequence"/>
</dbReference>
<feature type="domain" description="HTH cro/C1-type" evidence="2">
    <location>
        <begin position="5"/>
        <end position="59"/>
    </location>
</feature>
<gene>
    <name evidence="3" type="ORF">D4N35_013650</name>
</gene>
<dbReference type="InterPro" id="IPR010982">
    <property type="entry name" value="Lambda_DNA-bd_dom_sf"/>
</dbReference>
<dbReference type="Pfam" id="PF01381">
    <property type="entry name" value="HTH_3"/>
    <property type="match status" value="1"/>
</dbReference>
<evidence type="ECO:0000313" key="4">
    <source>
        <dbReference type="Proteomes" id="UP000273811"/>
    </source>
</evidence>